<evidence type="ECO:0000313" key="2">
    <source>
        <dbReference type="Proteomes" id="UP001558613"/>
    </source>
</evidence>
<organism evidence="1 2">
    <name type="scientific">Cirrhinus molitorella</name>
    <name type="common">mud carp</name>
    <dbReference type="NCBI Taxonomy" id="172907"/>
    <lineage>
        <taxon>Eukaryota</taxon>
        <taxon>Metazoa</taxon>
        <taxon>Chordata</taxon>
        <taxon>Craniata</taxon>
        <taxon>Vertebrata</taxon>
        <taxon>Euteleostomi</taxon>
        <taxon>Actinopterygii</taxon>
        <taxon>Neopterygii</taxon>
        <taxon>Teleostei</taxon>
        <taxon>Ostariophysi</taxon>
        <taxon>Cypriniformes</taxon>
        <taxon>Cyprinidae</taxon>
        <taxon>Labeoninae</taxon>
        <taxon>Labeonini</taxon>
        <taxon>Cirrhinus</taxon>
    </lineage>
</organism>
<dbReference type="Proteomes" id="UP001558613">
    <property type="component" value="Unassembled WGS sequence"/>
</dbReference>
<comment type="caution">
    <text evidence="1">The sequence shown here is derived from an EMBL/GenBank/DDBJ whole genome shotgun (WGS) entry which is preliminary data.</text>
</comment>
<keyword evidence="2" id="KW-1185">Reference proteome</keyword>
<protein>
    <submittedName>
        <fullName evidence="1">Uncharacterized protein</fullName>
    </submittedName>
</protein>
<gene>
    <name evidence="1" type="ORF">QQF64_000928</name>
</gene>
<dbReference type="EMBL" id="JAYMGO010000001">
    <property type="protein sequence ID" value="KAL1282125.1"/>
    <property type="molecule type" value="Genomic_DNA"/>
</dbReference>
<proteinExistence type="predicted"/>
<evidence type="ECO:0000313" key="1">
    <source>
        <dbReference type="EMBL" id="KAL1282125.1"/>
    </source>
</evidence>
<accession>A0ABR3NZ30</accession>
<reference evidence="1 2" key="1">
    <citation type="submission" date="2023-09" db="EMBL/GenBank/DDBJ databases">
        <authorList>
            <person name="Wang M."/>
        </authorList>
    </citation>
    <scope>NUCLEOTIDE SEQUENCE [LARGE SCALE GENOMIC DNA]</scope>
    <source>
        <strain evidence="1">GT-2023</strain>
        <tissue evidence="1">Liver</tissue>
    </source>
</reference>
<sequence length="120" mass="13735">MSSFGALRGYLPVGLVHYGAFIQTVRFLMSHSHPLTRLGGVGLLSLTPCAWCPVRRIRLDVSTERARITRCFPDSTYRRPSKHREYSTRASQQVNIGKAERELALTMHFNTFRGRKNDRV</sequence>
<name>A0ABR3NZ30_9TELE</name>